<dbReference type="OrthoDB" id="190835at2759"/>
<dbReference type="GeneID" id="111128045"/>
<reference evidence="3" key="1">
    <citation type="submission" date="2025-08" db="UniProtKB">
        <authorList>
            <consortium name="RefSeq"/>
        </authorList>
    </citation>
    <scope>IDENTIFICATION</scope>
    <source>
        <tissue evidence="3">Whole sample</tissue>
    </source>
</reference>
<dbReference type="Gene3D" id="2.60.40.10">
    <property type="entry name" value="Immunoglobulins"/>
    <property type="match status" value="2"/>
</dbReference>
<dbReference type="CDD" id="cd00096">
    <property type="entry name" value="Ig"/>
    <property type="match status" value="1"/>
</dbReference>
<dbReference type="InterPro" id="IPR037448">
    <property type="entry name" value="Zig-8"/>
</dbReference>
<protein>
    <submittedName>
        <fullName evidence="3">Limbic system-associated membrane protein-like</fullName>
    </submittedName>
</protein>
<feature type="domain" description="Ig-like" evidence="1">
    <location>
        <begin position="39"/>
        <end position="143"/>
    </location>
</feature>
<dbReference type="SMART" id="SM00409">
    <property type="entry name" value="IG"/>
    <property type="match status" value="2"/>
</dbReference>
<dbReference type="AlphaFoldDB" id="A0A8B8DNI6"/>
<dbReference type="RefSeq" id="XP_022329149.1">
    <property type="nucleotide sequence ID" value="XM_022473441.1"/>
</dbReference>
<proteinExistence type="predicted"/>
<feature type="domain" description="Ig-like" evidence="1">
    <location>
        <begin position="166"/>
        <end position="257"/>
    </location>
</feature>
<dbReference type="SUPFAM" id="SSF48726">
    <property type="entry name" value="Immunoglobulin"/>
    <property type="match status" value="2"/>
</dbReference>
<dbReference type="GO" id="GO:0050808">
    <property type="term" value="P:synapse organization"/>
    <property type="evidence" value="ECO:0007669"/>
    <property type="project" value="TreeGrafter"/>
</dbReference>
<dbReference type="InterPro" id="IPR013098">
    <property type="entry name" value="Ig_I-set"/>
</dbReference>
<dbReference type="Pfam" id="PF07679">
    <property type="entry name" value="I-set"/>
    <property type="match status" value="1"/>
</dbReference>
<dbReference type="SMART" id="SM00408">
    <property type="entry name" value="IGc2"/>
    <property type="match status" value="2"/>
</dbReference>
<dbReference type="InterPro" id="IPR003599">
    <property type="entry name" value="Ig_sub"/>
</dbReference>
<gene>
    <name evidence="3" type="primary">LOC111128045</name>
</gene>
<dbReference type="InterPro" id="IPR007110">
    <property type="entry name" value="Ig-like_dom"/>
</dbReference>
<evidence type="ECO:0000259" key="1">
    <source>
        <dbReference type="PROSITE" id="PS50835"/>
    </source>
</evidence>
<organism evidence="2 3">
    <name type="scientific">Crassostrea virginica</name>
    <name type="common">Eastern oyster</name>
    <dbReference type="NCBI Taxonomy" id="6565"/>
    <lineage>
        <taxon>Eukaryota</taxon>
        <taxon>Metazoa</taxon>
        <taxon>Spiralia</taxon>
        <taxon>Lophotrochozoa</taxon>
        <taxon>Mollusca</taxon>
        <taxon>Bivalvia</taxon>
        <taxon>Autobranchia</taxon>
        <taxon>Pteriomorphia</taxon>
        <taxon>Ostreida</taxon>
        <taxon>Ostreoidea</taxon>
        <taxon>Ostreidae</taxon>
        <taxon>Crassostrea</taxon>
    </lineage>
</organism>
<name>A0A8B8DNI6_CRAVI</name>
<evidence type="ECO:0000313" key="3">
    <source>
        <dbReference type="RefSeq" id="XP_022329149.1"/>
    </source>
</evidence>
<dbReference type="GO" id="GO:0032589">
    <property type="term" value="C:neuron projection membrane"/>
    <property type="evidence" value="ECO:0007669"/>
    <property type="project" value="TreeGrafter"/>
</dbReference>
<dbReference type="PROSITE" id="PS50835">
    <property type="entry name" value="IG_LIKE"/>
    <property type="match status" value="2"/>
</dbReference>
<dbReference type="Pfam" id="PF13927">
    <property type="entry name" value="Ig_3"/>
    <property type="match status" value="1"/>
</dbReference>
<dbReference type="PANTHER" id="PTHR23279:SF36">
    <property type="entry name" value="DEFECTIVE PROBOSCIS EXTENSION RESPONSE 9, ISOFORM A"/>
    <property type="match status" value="1"/>
</dbReference>
<dbReference type="InterPro" id="IPR003598">
    <property type="entry name" value="Ig_sub2"/>
</dbReference>
<dbReference type="PANTHER" id="PTHR23279">
    <property type="entry name" value="DEFECTIVE PROBOSCIS EXTENSION RESPONSE DPR -RELATED"/>
    <property type="match status" value="1"/>
</dbReference>
<dbReference type="InterPro" id="IPR036179">
    <property type="entry name" value="Ig-like_dom_sf"/>
</dbReference>
<dbReference type="KEGG" id="cvn:111128045"/>
<sequence length="311" mass="35341">MDRMNFRRCLRKCLKFFLSIIHSKDLEWIFFVFILITIPGISFCQHHQSTEFMDIQFNYTYTAGDLATLYCRIKDLGTKVVVWRRTSQPHPLSVGLDIYVPDDRYHVQHIPYRGSWNLMIKNVNVNDAGVYECQISAKERAGSRRLVLLNVLEPPSTTTQKTISPPDIYITTSSTFVEVGRTITVICNATAIDFPMGDIDWFIDGHKVRENSRTTIRKYSSFVEKMVSSNLTITHAQLEDAGTYVCRTSESQITNIKIHVLSARSINSKRGTASEGRKVIPQTSSAASSSTSLPGLLHLLTCVVIQYWCRT</sequence>
<dbReference type="InterPro" id="IPR013783">
    <property type="entry name" value="Ig-like_fold"/>
</dbReference>
<keyword evidence="2" id="KW-1185">Reference proteome</keyword>
<accession>A0A8B8DNI6</accession>
<evidence type="ECO:0000313" key="2">
    <source>
        <dbReference type="Proteomes" id="UP000694844"/>
    </source>
</evidence>
<dbReference type="Proteomes" id="UP000694844">
    <property type="component" value="Chromosome 4"/>
</dbReference>